<dbReference type="EMBL" id="JALLBG020000205">
    <property type="protein sequence ID" value="KAL3759304.1"/>
    <property type="molecule type" value="Genomic_DNA"/>
</dbReference>
<protein>
    <submittedName>
        <fullName evidence="2">Uncharacterized protein</fullName>
    </submittedName>
</protein>
<feature type="region of interest" description="Disordered" evidence="1">
    <location>
        <begin position="198"/>
        <end position="431"/>
    </location>
</feature>
<evidence type="ECO:0000313" key="2">
    <source>
        <dbReference type="EMBL" id="KAL3759304.1"/>
    </source>
</evidence>
<sequence>MCSCSPTKFTFVLSLDQTCDNNDIEENTGGIIGSFCFTETDVALPEYVTDEDEEEDTTDSTETESIRRKYRTRTLQTTSTNTTDPVTEIVSVQFLEFDTSGDLTVINQDDTYADVSLSNTDTLTFYSASSFLDPDLTLEEQMSSPALVPGGASLILWGKTESGEIVRNRFFWMYDTENCGTDNIPIKMDDEIGWVTVGSPTISPRTNEPTMVPSHMPTSMSMSMSMSMRMSMSMPKEEAGWGSDGYDTPAPTEAPTHSPVEQASWNGDGYESESTKSPTESPSTSPEESPTCSPTVSEAPTESPTEEPTESPTQSPEREAPTKSPTRSPVTPEEEEDEGEGEDEEAGDEAWTADGWTGDGNDTEAPTVAPTSKSSSLEGWGGSSGIDPAFGSKTAKTHKPDTAKSSKSGKGSKSVEGKTGKEDGWEGAHGMGQLTSYNVMRSSGSMSSSGLAMITLVVMSVLFARQ</sequence>
<feature type="compositionally biased region" description="Acidic residues" evidence="1">
    <location>
        <begin position="48"/>
        <end position="62"/>
    </location>
</feature>
<keyword evidence="3" id="KW-1185">Reference proteome</keyword>
<accession>A0ABD3M5N8</accession>
<comment type="caution">
    <text evidence="2">The sequence shown here is derived from an EMBL/GenBank/DDBJ whole genome shotgun (WGS) entry which is preliminary data.</text>
</comment>
<organism evidence="2 3">
    <name type="scientific">Discostella pseudostelligera</name>
    <dbReference type="NCBI Taxonomy" id="259834"/>
    <lineage>
        <taxon>Eukaryota</taxon>
        <taxon>Sar</taxon>
        <taxon>Stramenopiles</taxon>
        <taxon>Ochrophyta</taxon>
        <taxon>Bacillariophyta</taxon>
        <taxon>Coscinodiscophyceae</taxon>
        <taxon>Thalassiosirophycidae</taxon>
        <taxon>Stephanodiscales</taxon>
        <taxon>Stephanodiscaceae</taxon>
        <taxon>Discostella</taxon>
    </lineage>
</organism>
<name>A0ABD3M5N8_9STRA</name>
<reference evidence="2 3" key="1">
    <citation type="submission" date="2024-10" db="EMBL/GenBank/DDBJ databases">
        <title>Updated reference genomes for cyclostephanoid diatoms.</title>
        <authorList>
            <person name="Roberts W.R."/>
            <person name="Alverson A.J."/>
        </authorList>
    </citation>
    <scope>NUCLEOTIDE SEQUENCE [LARGE SCALE GENOMIC DNA]</scope>
    <source>
        <strain evidence="2 3">AJA232-27</strain>
    </source>
</reference>
<proteinExistence type="predicted"/>
<dbReference type="Proteomes" id="UP001530293">
    <property type="component" value="Unassembled WGS sequence"/>
</dbReference>
<evidence type="ECO:0000256" key="1">
    <source>
        <dbReference type="SAM" id="MobiDB-lite"/>
    </source>
</evidence>
<feature type="compositionally biased region" description="Polar residues" evidence="1">
    <location>
        <begin position="198"/>
        <end position="208"/>
    </location>
</feature>
<feature type="compositionally biased region" description="Acidic residues" evidence="1">
    <location>
        <begin position="332"/>
        <end position="348"/>
    </location>
</feature>
<feature type="region of interest" description="Disordered" evidence="1">
    <location>
        <begin position="48"/>
        <end position="67"/>
    </location>
</feature>
<feature type="compositionally biased region" description="Low complexity" evidence="1">
    <location>
        <begin position="209"/>
        <end position="234"/>
    </location>
</feature>
<gene>
    <name evidence="2" type="ORF">ACHAWU_009172</name>
</gene>
<feature type="compositionally biased region" description="Basic and acidic residues" evidence="1">
    <location>
        <begin position="413"/>
        <end position="426"/>
    </location>
</feature>
<dbReference type="AlphaFoldDB" id="A0ABD3M5N8"/>
<evidence type="ECO:0000313" key="3">
    <source>
        <dbReference type="Proteomes" id="UP001530293"/>
    </source>
</evidence>
<feature type="compositionally biased region" description="Low complexity" evidence="1">
    <location>
        <begin position="275"/>
        <end position="303"/>
    </location>
</feature>